<feature type="compositionally biased region" description="Basic and acidic residues" evidence="1">
    <location>
        <begin position="39"/>
        <end position="55"/>
    </location>
</feature>
<sequence length="82" mass="8626">MPNRSTNGSSKPATKKIPSKVCSSKSRGRVVTSPGTSEDEVRNVSSERRSSDLENSKGSTCSGDCGKIGGCGRKEKSVSLEF</sequence>
<feature type="compositionally biased region" description="Polar residues" evidence="1">
    <location>
        <begin position="1"/>
        <end position="12"/>
    </location>
</feature>
<organism evidence="2 3">
    <name type="scientific">Sclerotinia trifoliorum</name>
    <dbReference type="NCBI Taxonomy" id="28548"/>
    <lineage>
        <taxon>Eukaryota</taxon>
        <taxon>Fungi</taxon>
        <taxon>Dikarya</taxon>
        <taxon>Ascomycota</taxon>
        <taxon>Pezizomycotina</taxon>
        <taxon>Leotiomycetes</taxon>
        <taxon>Helotiales</taxon>
        <taxon>Sclerotiniaceae</taxon>
        <taxon>Sclerotinia</taxon>
    </lineage>
</organism>
<dbReference type="EMBL" id="CAJHIA010000013">
    <property type="protein sequence ID" value="CAD6445047.1"/>
    <property type="molecule type" value="Genomic_DNA"/>
</dbReference>
<dbReference type="OrthoDB" id="3552569at2759"/>
<gene>
    <name evidence="2" type="ORF">SCLTRI_LOCUS4839</name>
</gene>
<accession>A0A8H2VUE8</accession>
<feature type="compositionally biased region" description="Basic and acidic residues" evidence="1">
    <location>
        <begin position="72"/>
        <end position="82"/>
    </location>
</feature>
<comment type="caution">
    <text evidence="2">The sequence shown here is derived from an EMBL/GenBank/DDBJ whole genome shotgun (WGS) entry which is preliminary data.</text>
</comment>
<name>A0A8H2VUE8_9HELO</name>
<proteinExistence type="predicted"/>
<protein>
    <submittedName>
        <fullName evidence="2">E2491239-da76-40bd-a865-c61289eb653f</fullName>
    </submittedName>
</protein>
<reference evidence="2" key="1">
    <citation type="submission" date="2020-10" db="EMBL/GenBank/DDBJ databases">
        <authorList>
            <person name="Kusch S."/>
        </authorList>
    </citation>
    <scope>NUCLEOTIDE SEQUENCE</scope>
    <source>
        <strain evidence="2">SwB9</strain>
    </source>
</reference>
<dbReference type="AlphaFoldDB" id="A0A8H2VUE8"/>
<evidence type="ECO:0000313" key="3">
    <source>
        <dbReference type="Proteomes" id="UP000624404"/>
    </source>
</evidence>
<keyword evidence="3" id="KW-1185">Reference proteome</keyword>
<dbReference type="Proteomes" id="UP000624404">
    <property type="component" value="Unassembled WGS sequence"/>
</dbReference>
<feature type="region of interest" description="Disordered" evidence="1">
    <location>
        <begin position="1"/>
        <end position="82"/>
    </location>
</feature>
<evidence type="ECO:0000313" key="2">
    <source>
        <dbReference type="EMBL" id="CAD6445047.1"/>
    </source>
</evidence>
<evidence type="ECO:0000256" key="1">
    <source>
        <dbReference type="SAM" id="MobiDB-lite"/>
    </source>
</evidence>